<gene>
    <name evidence="2" type="ORF">AZE34_09240</name>
    <name evidence="3" type="ORF">J7T32_006770</name>
</gene>
<dbReference type="InterPro" id="IPR006626">
    <property type="entry name" value="PbH1"/>
</dbReference>
<proteinExistence type="predicted"/>
<dbReference type="SMART" id="SM00710">
    <property type="entry name" value="PbH1"/>
    <property type="match status" value="4"/>
</dbReference>
<keyword evidence="4" id="KW-1185">Reference proteome</keyword>
<evidence type="ECO:0000313" key="3">
    <source>
        <dbReference type="EMBL" id="MCM5672474.1"/>
    </source>
</evidence>
<dbReference type="Gene3D" id="2.160.20.10">
    <property type="entry name" value="Single-stranded right-handed beta-helix, Pectin lyase-like"/>
    <property type="match status" value="1"/>
</dbReference>
<evidence type="ECO:0000313" key="4">
    <source>
        <dbReference type="Proteomes" id="UP000665944"/>
    </source>
</evidence>
<dbReference type="Pfam" id="PF12708">
    <property type="entry name" value="Pect-lyase_RHGA_epim"/>
    <property type="match status" value="1"/>
</dbReference>
<dbReference type="GO" id="GO:0016829">
    <property type="term" value="F:lyase activity"/>
    <property type="evidence" value="ECO:0007669"/>
    <property type="project" value="UniProtKB-KW"/>
</dbReference>
<dbReference type="GO" id="GO:0016787">
    <property type="term" value="F:hydrolase activity"/>
    <property type="evidence" value="ECO:0007669"/>
    <property type="project" value="UniProtKB-KW"/>
</dbReference>
<dbReference type="InterPro" id="IPR011050">
    <property type="entry name" value="Pectin_lyase_fold/virulence"/>
</dbReference>
<reference evidence="3 4" key="2">
    <citation type="submission" date="2022-06" db="EMBL/GenBank/DDBJ databases">
        <title>Staphylococcus hominis ShoR14 genome sequence.</title>
        <authorList>
            <person name="Yeo C.C."/>
            <person name="Chew C.H."/>
            <person name="Che Hamzah A.M."/>
            <person name="Al-Trad E.I."/>
        </authorList>
    </citation>
    <scope>NUCLEOTIDE SEQUENCE [LARGE SCALE GENOMIC DNA]</scope>
    <source>
        <strain evidence="3 4">ShoR14</strain>
    </source>
</reference>
<keyword evidence="2" id="KW-0456">Lyase</keyword>
<dbReference type="SUPFAM" id="SSF51126">
    <property type="entry name" value="Pectin lyase-like"/>
    <property type="match status" value="1"/>
</dbReference>
<dbReference type="AlphaFoldDB" id="A0A3S7GXD3"/>
<dbReference type="RefSeq" id="WP_029376776.1">
    <property type="nucleotide sequence ID" value="NZ_CP014567.1"/>
</dbReference>
<dbReference type="Proteomes" id="UP000665944">
    <property type="component" value="Unassembled WGS sequence"/>
</dbReference>
<dbReference type="InterPro" id="IPR024535">
    <property type="entry name" value="RHGA/B-epi-like_pectate_lyase"/>
</dbReference>
<organism evidence="2">
    <name type="scientific">Staphylococcus hominis</name>
    <dbReference type="NCBI Taxonomy" id="1290"/>
    <lineage>
        <taxon>Bacteria</taxon>
        <taxon>Bacillati</taxon>
        <taxon>Bacillota</taxon>
        <taxon>Bacilli</taxon>
        <taxon>Bacillales</taxon>
        <taxon>Staphylococcaceae</taxon>
        <taxon>Staphylococcus</taxon>
    </lineage>
</organism>
<dbReference type="EMBL" id="JAGHKT020000007">
    <property type="protein sequence ID" value="MCM5672474.1"/>
    <property type="molecule type" value="Genomic_DNA"/>
</dbReference>
<accession>A0A3S7GXD3</accession>
<dbReference type="EMBL" id="CP014567">
    <property type="protein sequence ID" value="AVI06941.1"/>
    <property type="molecule type" value="Genomic_DNA"/>
</dbReference>
<reference evidence="2" key="1">
    <citation type="submission" date="2016-02" db="EMBL/GenBank/DDBJ databases">
        <title>Genomic sequence of a clinical Staphylococcus hominis isolate.</title>
        <authorList>
            <person name="McClure J.M."/>
            <person name="Zhang K."/>
        </authorList>
    </citation>
    <scope>NUCLEOTIDE SEQUENCE</scope>
    <source>
        <strain evidence="2">C34847</strain>
    </source>
</reference>
<evidence type="ECO:0000313" key="2">
    <source>
        <dbReference type="EMBL" id="AVI06941.1"/>
    </source>
</evidence>
<sequence>MLINAQDFGLKGKHKRRDTKAIQKALNAARYGEHTVYIPSGTYYISKALVIYNHTTLILEDDTILQRHSRDALLKNGKKFGFYHGYQGNGHIKIKGGIFDMNGSKYPYNNTAMSIGHAEDIELIDITVLDVVGGHALDACGINGLYIKNCKFKGFFDVNGDRSFSEAIQLDIQVPGSFPKFGTTDGTITKNVVIEDCYFGNSNQYKMQAWNRAIGSHASRYNRFYENIHIRNNVFNGMNEYALTPLKSKTMFISNNTFINCNGGIRFLGVKDGKNAADVSTGQVQKTQAGDNLTVTGNHFEGEMKRDAIHVRSYNNVKHTNVFIAGNSFNHSTQRLHLEDISNLTFNQSDKVKVKKINID</sequence>
<feature type="domain" description="Rhamnogalacturonase A/B/Epimerase-like pectate lyase" evidence="1">
    <location>
        <begin position="3"/>
        <end position="265"/>
    </location>
</feature>
<keyword evidence="3" id="KW-0378">Hydrolase</keyword>
<protein>
    <submittedName>
        <fullName evidence="3">Glycoside hydrolase family 55 protein</fullName>
    </submittedName>
    <submittedName>
        <fullName evidence="2">Pectate lyase</fullName>
    </submittedName>
</protein>
<name>A0A3S7GXD3_STAHO</name>
<dbReference type="InterPro" id="IPR012334">
    <property type="entry name" value="Pectin_lyas_fold"/>
</dbReference>
<evidence type="ECO:0000259" key="1">
    <source>
        <dbReference type="Pfam" id="PF12708"/>
    </source>
</evidence>